<name>A0A5C6CB43_9BACT</name>
<keyword evidence="3" id="KW-1185">Reference proteome</keyword>
<organism evidence="2 3">
    <name type="scientific">Allorhodopirellula heiligendammensis</name>
    <dbReference type="NCBI Taxonomy" id="2714739"/>
    <lineage>
        <taxon>Bacteria</taxon>
        <taxon>Pseudomonadati</taxon>
        <taxon>Planctomycetota</taxon>
        <taxon>Planctomycetia</taxon>
        <taxon>Pirellulales</taxon>
        <taxon>Pirellulaceae</taxon>
        <taxon>Allorhodopirellula</taxon>
    </lineage>
</organism>
<keyword evidence="1" id="KW-0812">Transmembrane</keyword>
<gene>
    <name evidence="2" type="ORF">Poly21_22190</name>
</gene>
<proteinExistence type="predicted"/>
<evidence type="ECO:0000313" key="3">
    <source>
        <dbReference type="Proteomes" id="UP000319908"/>
    </source>
</evidence>
<dbReference type="Proteomes" id="UP000319908">
    <property type="component" value="Unassembled WGS sequence"/>
</dbReference>
<evidence type="ECO:0000313" key="2">
    <source>
        <dbReference type="EMBL" id="TWU20039.1"/>
    </source>
</evidence>
<comment type="caution">
    <text evidence="2">The sequence shown here is derived from an EMBL/GenBank/DDBJ whole genome shotgun (WGS) entry which is preliminary data.</text>
</comment>
<keyword evidence="1" id="KW-1133">Transmembrane helix</keyword>
<sequence>MHGRSACGVCFNGQSTLRPPLRVKVVPKPSVVERQRTFVTLKRWFLTGEERCHATGSRRDWTCQIDLHHGTLMASVLWIEHAHRLPQLLIPPTNRLIHGTMSNATKAFFACIVPPMTVLILTSVGVSTGSMPAGALIAVITIWLVAAIWAFFYDRFRRSRRRTRRRDSSSDETVENSATD</sequence>
<evidence type="ECO:0000256" key="1">
    <source>
        <dbReference type="SAM" id="Phobius"/>
    </source>
</evidence>
<accession>A0A5C6CB43</accession>
<feature type="transmembrane region" description="Helical" evidence="1">
    <location>
        <begin position="107"/>
        <end position="127"/>
    </location>
</feature>
<reference evidence="2 3" key="1">
    <citation type="journal article" date="2020" name="Antonie Van Leeuwenhoek">
        <title>Rhodopirellula heiligendammensis sp. nov., Rhodopirellula pilleata sp. nov., and Rhodopirellula solitaria sp. nov. isolated from natural or artificial marine surfaces in Northern Germany and California, USA, and emended description of the genus Rhodopirellula.</title>
        <authorList>
            <person name="Kallscheuer N."/>
            <person name="Wiegand S."/>
            <person name="Jogler M."/>
            <person name="Boedeker C."/>
            <person name="Peeters S.H."/>
            <person name="Rast P."/>
            <person name="Heuer A."/>
            <person name="Jetten M.S.M."/>
            <person name="Rohde M."/>
            <person name="Jogler C."/>
        </authorList>
    </citation>
    <scope>NUCLEOTIDE SEQUENCE [LARGE SCALE GENOMIC DNA]</scope>
    <source>
        <strain evidence="2 3">Poly21</strain>
    </source>
</reference>
<feature type="transmembrane region" description="Helical" evidence="1">
    <location>
        <begin position="133"/>
        <end position="156"/>
    </location>
</feature>
<dbReference type="AlphaFoldDB" id="A0A5C6CB43"/>
<dbReference type="EMBL" id="SJPU01000001">
    <property type="protein sequence ID" value="TWU20039.1"/>
    <property type="molecule type" value="Genomic_DNA"/>
</dbReference>
<keyword evidence="1" id="KW-0472">Membrane</keyword>
<protein>
    <submittedName>
        <fullName evidence="2">Uncharacterized protein</fullName>
    </submittedName>
</protein>